<sequence length="305" mass="32877">MSSPLAWVESPLQLIGAAEWAAARRRRVDVAARLTPQVEQTASELTSRGAMFGMQAGYYGVPWRLLAAHDHWLVGDGFSGQFRLAAALLRPKMLTFLDDGLNAIAFADALTGSRRYSRPGVAERGLATRVAPLALDTIRLRAAAGRVEVHTAFPLGDGRERALRDLGAAVSRHGFEWLRGAHPSAGARSRIPRGRVILGSARVADGHMSCAEYVAWVRRESRGAHVVYLPHRREEAATLGPVSALEGIEVIRPGLPVELVLADGRDREIVMLTSSAAVTLRRVLDGTGSVVRERATSTAGEEITA</sequence>
<dbReference type="AlphaFoldDB" id="A0A9D2KGH2"/>
<gene>
    <name evidence="1" type="ORF">H9800_03785</name>
</gene>
<accession>A0A9D2KGH2</accession>
<evidence type="ECO:0000313" key="2">
    <source>
        <dbReference type="Proteomes" id="UP000824220"/>
    </source>
</evidence>
<dbReference type="EMBL" id="DXAM01000051">
    <property type="protein sequence ID" value="HJA03960.1"/>
    <property type="molecule type" value="Genomic_DNA"/>
</dbReference>
<evidence type="ECO:0000313" key="1">
    <source>
        <dbReference type="EMBL" id="HJA03960.1"/>
    </source>
</evidence>
<name>A0A9D2KGH2_9MICO</name>
<dbReference type="Proteomes" id="UP000824220">
    <property type="component" value="Unassembled WGS sequence"/>
</dbReference>
<proteinExistence type="predicted"/>
<organism evidence="1 2">
    <name type="scientific">Candidatus Microbacterium stercoravium</name>
    <dbReference type="NCBI Taxonomy" id="2838697"/>
    <lineage>
        <taxon>Bacteria</taxon>
        <taxon>Bacillati</taxon>
        <taxon>Actinomycetota</taxon>
        <taxon>Actinomycetes</taxon>
        <taxon>Micrococcales</taxon>
        <taxon>Microbacteriaceae</taxon>
        <taxon>Microbacterium</taxon>
    </lineage>
</organism>
<reference evidence="1" key="1">
    <citation type="journal article" date="2021" name="PeerJ">
        <title>Extensive microbial diversity within the chicken gut microbiome revealed by metagenomics and culture.</title>
        <authorList>
            <person name="Gilroy R."/>
            <person name="Ravi A."/>
            <person name="Getino M."/>
            <person name="Pursley I."/>
            <person name="Horton D.L."/>
            <person name="Alikhan N.F."/>
            <person name="Baker D."/>
            <person name="Gharbi K."/>
            <person name="Hall N."/>
            <person name="Watson M."/>
            <person name="Adriaenssens E.M."/>
            <person name="Foster-Nyarko E."/>
            <person name="Jarju S."/>
            <person name="Secka A."/>
            <person name="Antonio M."/>
            <person name="Oren A."/>
            <person name="Chaudhuri R.R."/>
            <person name="La Ragione R."/>
            <person name="Hildebrand F."/>
            <person name="Pallen M.J."/>
        </authorList>
    </citation>
    <scope>NUCLEOTIDE SEQUENCE</scope>
    <source>
        <strain evidence="1">ChiHjej8B7-3636</strain>
    </source>
</reference>
<comment type="caution">
    <text evidence="1">The sequence shown here is derived from an EMBL/GenBank/DDBJ whole genome shotgun (WGS) entry which is preliminary data.</text>
</comment>
<reference evidence="1" key="2">
    <citation type="submission" date="2021-04" db="EMBL/GenBank/DDBJ databases">
        <authorList>
            <person name="Gilroy R."/>
        </authorList>
    </citation>
    <scope>NUCLEOTIDE SEQUENCE</scope>
    <source>
        <strain evidence="1">ChiHjej8B7-3636</strain>
    </source>
</reference>
<protein>
    <submittedName>
        <fullName evidence="1">Uncharacterized protein</fullName>
    </submittedName>
</protein>